<dbReference type="EMBL" id="GBEZ01026157">
    <property type="protein sequence ID" value="JAC61019.1"/>
    <property type="molecule type" value="Transcribed_RNA"/>
</dbReference>
<dbReference type="InterPro" id="IPR037027">
    <property type="entry name" value="YqgF/RNaseH-like_dom_sf"/>
</dbReference>
<dbReference type="InterPro" id="IPR005227">
    <property type="entry name" value="YqgF"/>
</dbReference>
<dbReference type="Gene3D" id="3.30.420.140">
    <property type="entry name" value="YqgF/RNase H-like domain"/>
    <property type="match status" value="1"/>
</dbReference>
<dbReference type="PANTHER" id="PTHR33317">
    <property type="entry name" value="POLYNUCLEOTIDYL TRANSFERASE, RIBONUCLEASE H-LIKE SUPERFAMILY PROTEIN"/>
    <property type="match status" value="1"/>
</dbReference>
<proteinExistence type="predicted"/>
<dbReference type="GO" id="GO:0000967">
    <property type="term" value="P:rRNA 5'-end processing"/>
    <property type="evidence" value="ECO:0007669"/>
    <property type="project" value="TreeGrafter"/>
</dbReference>
<accession>A0A061QRF8</accession>
<evidence type="ECO:0000313" key="1">
    <source>
        <dbReference type="EMBL" id="JAC61019.1"/>
    </source>
</evidence>
<name>A0A061QRF8_9CHLO</name>
<dbReference type="SUPFAM" id="SSF53098">
    <property type="entry name" value="Ribonuclease H-like"/>
    <property type="match status" value="1"/>
</dbReference>
<protein>
    <recommendedName>
        <fullName evidence="2">YqgF/RNase H-like domain-containing protein</fullName>
    </recommendedName>
</protein>
<reference evidence="1" key="1">
    <citation type="submission" date="2014-05" db="EMBL/GenBank/DDBJ databases">
        <title>The transcriptome of the halophilic microalga Tetraselmis sp. GSL018 isolated from the Great Salt Lake, Utah.</title>
        <authorList>
            <person name="Jinkerson R.E."/>
            <person name="D'Adamo S."/>
            <person name="Posewitz M.C."/>
        </authorList>
    </citation>
    <scope>NUCLEOTIDE SEQUENCE</scope>
    <source>
        <strain evidence="1">GSL018</strain>
    </source>
</reference>
<dbReference type="AlphaFoldDB" id="A0A061QRF8"/>
<dbReference type="Pfam" id="PF03652">
    <property type="entry name" value="RuvX"/>
    <property type="match status" value="1"/>
</dbReference>
<evidence type="ECO:0008006" key="2">
    <source>
        <dbReference type="Google" id="ProtNLM"/>
    </source>
</evidence>
<sequence>MLVNLYMFSIPGLHRQIQKYARTRQTLMLVKFDSQKPCSAVSHPRLEGWFQCNHRRRAPSPVVCATRQMNLAREDIEDSESSTYIGVPSPRRALGVDYGRKFTGLAVSSGGFAPRELSPLRTPRSLQQLAGEIVVIAERERVDCVIVGLPVTRRGLLNKPETDSQQGRRCRNLAFTLAAVAASSPTGLEILLCGNLSA</sequence>
<dbReference type="InterPro" id="IPR012337">
    <property type="entry name" value="RNaseH-like_sf"/>
</dbReference>
<gene>
    <name evidence="1" type="ORF">TSPGSL018_27388</name>
</gene>
<dbReference type="PANTHER" id="PTHR33317:SF4">
    <property type="entry name" value="POLYNUCLEOTIDYL TRANSFERASE, RIBONUCLEASE H-LIKE SUPERFAMILY PROTEIN"/>
    <property type="match status" value="1"/>
</dbReference>
<organism evidence="1">
    <name type="scientific">Tetraselmis sp. GSL018</name>
    <dbReference type="NCBI Taxonomy" id="582737"/>
    <lineage>
        <taxon>Eukaryota</taxon>
        <taxon>Viridiplantae</taxon>
        <taxon>Chlorophyta</taxon>
        <taxon>core chlorophytes</taxon>
        <taxon>Chlorodendrophyceae</taxon>
        <taxon>Chlorodendrales</taxon>
        <taxon>Chlorodendraceae</taxon>
        <taxon>Tetraselmis</taxon>
    </lineage>
</organism>